<dbReference type="AlphaFoldDB" id="A0A7G9YWG9"/>
<organism evidence="1">
    <name type="scientific">Candidatus Methanophagaceae archaeon ANME-1 ERB6</name>
    <dbReference type="NCBI Taxonomy" id="2759912"/>
    <lineage>
        <taxon>Archaea</taxon>
        <taxon>Methanobacteriati</taxon>
        <taxon>Methanobacteriota</taxon>
        <taxon>Stenosarchaea group</taxon>
        <taxon>Methanomicrobia</taxon>
        <taxon>Candidatus Methanophagales</taxon>
        <taxon>Candidatus Methanophagaceae</taxon>
    </lineage>
</organism>
<sequence>MPIYRNKEDAIEGEVISCQARKYEKVVVKGSGAHRTVRVKLSGRGRTSAYCVIDKPLRWKDE</sequence>
<dbReference type="EMBL" id="MT631508">
    <property type="protein sequence ID" value="QNO52353.1"/>
    <property type="molecule type" value="Genomic_DNA"/>
</dbReference>
<gene>
    <name evidence="1" type="ORF">CJELADDK_00032</name>
</gene>
<evidence type="ECO:0000313" key="1">
    <source>
        <dbReference type="EMBL" id="QNO52353.1"/>
    </source>
</evidence>
<accession>A0A7G9YWG9</accession>
<protein>
    <submittedName>
        <fullName evidence="1">Uncharacterized protein</fullName>
    </submittedName>
</protein>
<proteinExistence type="predicted"/>
<name>A0A7G9YWG9_9EURY</name>
<reference evidence="1" key="1">
    <citation type="submission" date="2020-06" db="EMBL/GenBank/DDBJ databases">
        <title>Unique genomic features of the anaerobic methanotrophic archaea.</title>
        <authorList>
            <person name="Chadwick G.L."/>
            <person name="Skennerton C.T."/>
            <person name="Laso-Perez R."/>
            <person name="Leu A.O."/>
            <person name="Speth D.R."/>
            <person name="Yu H."/>
            <person name="Morgan-Lang C."/>
            <person name="Hatzenpichler R."/>
            <person name="Goudeau D."/>
            <person name="Malmstrom R."/>
            <person name="Brazelton W.J."/>
            <person name="Woyke T."/>
            <person name="Hallam S.J."/>
            <person name="Tyson G.W."/>
            <person name="Wegener G."/>
            <person name="Boetius A."/>
            <person name="Orphan V."/>
        </authorList>
    </citation>
    <scope>NUCLEOTIDE SEQUENCE</scope>
</reference>